<reference evidence="1" key="1">
    <citation type="submission" date="2018-05" db="EMBL/GenBank/DDBJ databases">
        <authorList>
            <person name="Lanie J.A."/>
            <person name="Ng W.-L."/>
            <person name="Kazmierczak K.M."/>
            <person name="Andrzejewski T.M."/>
            <person name="Davidsen T.M."/>
            <person name="Wayne K.J."/>
            <person name="Tettelin H."/>
            <person name="Glass J.I."/>
            <person name="Rusch D."/>
            <person name="Podicherti R."/>
            <person name="Tsui H.-C.T."/>
            <person name="Winkler M.E."/>
        </authorList>
    </citation>
    <scope>NUCLEOTIDE SEQUENCE</scope>
</reference>
<dbReference type="EMBL" id="UINC01009446">
    <property type="protein sequence ID" value="SVA42363.1"/>
    <property type="molecule type" value="Genomic_DNA"/>
</dbReference>
<evidence type="ECO:0008006" key="2">
    <source>
        <dbReference type="Google" id="ProtNLM"/>
    </source>
</evidence>
<organism evidence="1">
    <name type="scientific">marine metagenome</name>
    <dbReference type="NCBI Taxonomy" id="408172"/>
    <lineage>
        <taxon>unclassified sequences</taxon>
        <taxon>metagenomes</taxon>
        <taxon>ecological metagenomes</taxon>
    </lineage>
</organism>
<dbReference type="CDD" id="cd20297">
    <property type="entry name" value="cupin_HQDO_small"/>
    <property type="match status" value="1"/>
</dbReference>
<sequence length="165" mass="18527">MSNFTTVFGSLDNFEKGHIEIIDDDPKNYAFSNVFEVANNSDPYEKVPVAKNLENVIEVLRADGVSPWYTNAHDEFALVVDGEVEVHVYKATNDEQINDDLEGTHPFKGDPSGQKIGWCVLKRGHQCILPSGSVYQFRARKAGVILQQTIQGPLTTEKWKEICLQ</sequence>
<proteinExistence type="predicted"/>
<dbReference type="InterPro" id="IPR011051">
    <property type="entry name" value="RmlC_Cupin_sf"/>
</dbReference>
<dbReference type="InterPro" id="IPR014710">
    <property type="entry name" value="RmlC-like_jellyroll"/>
</dbReference>
<evidence type="ECO:0000313" key="1">
    <source>
        <dbReference type="EMBL" id="SVA42363.1"/>
    </source>
</evidence>
<dbReference type="AlphaFoldDB" id="A0A381VS56"/>
<protein>
    <recommendedName>
        <fullName evidence="2">Hydroxyquinol 1,2-dioxygenase</fullName>
    </recommendedName>
</protein>
<dbReference type="SUPFAM" id="SSF51182">
    <property type="entry name" value="RmlC-like cupins"/>
    <property type="match status" value="1"/>
</dbReference>
<accession>A0A381VS56</accession>
<gene>
    <name evidence="1" type="ORF">METZ01_LOCUS95217</name>
</gene>
<name>A0A381VS56_9ZZZZ</name>
<dbReference type="Gene3D" id="2.60.120.10">
    <property type="entry name" value="Jelly Rolls"/>
    <property type="match status" value="1"/>
</dbReference>